<evidence type="ECO:0000256" key="2">
    <source>
        <dbReference type="ARBA" id="ARBA00004162"/>
    </source>
</evidence>
<dbReference type="GO" id="GO:0005886">
    <property type="term" value="C:plasma membrane"/>
    <property type="evidence" value="ECO:0007669"/>
    <property type="project" value="UniProtKB-SubCell"/>
</dbReference>
<reference evidence="11 12" key="1">
    <citation type="submission" date="2020-12" db="EMBL/GenBank/DDBJ databases">
        <authorList>
            <person name="Shan Y."/>
        </authorList>
    </citation>
    <scope>NUCLEOTIDE SEQUENCE [LARGE SCALE GENOMIC DNA]</scope>
    <source>
        <strain evidence="12">csc3.9</strain>
    </source>
</reference>
<name>A0A7T4R3D3_9GAMM</name>
<dbReference type="GO" id="GO:0006935">
    <property type="term" value="P:chemotaxis"/>
    <property type="evidence" value="ECO:0007669"/>
    <property type="project" value="UniProtKB-KW"/>
</dbReference>
<dbReference type="GO" id="GO:0071978">
    <property type="term" value="P:bacterial-type flagellum-dependent swarming motility"/>
    <property type="evidence" value="ECO:0007669"/>
    <property type="project" value="TreeGrafter"/>
</dbReference>
<accession>A0A7T4R3D3</accession>
<organism evidence="11 12">
    <name type="scientific">Spongiibacter nanhainus</name>
    <dbReference type="NCBI Taxonomy" id="2794344"/>
    <lineage>
        <taxon>Bacteria</taxon>
        <taxon>Pseudomonadati</taxon>
        <taxon>Pseudomonadota</taxon>
        <taxon>Gammaproteobacteria</taxon>
        <taxon>Cellvibrionales</taxon>
        <taxon>Spongiibacteraceae</taxon>
        <taxon>Spongiibacter</taxon>
    </lineage>
</organism>
<keyword evidence="6" id="KW-0812">Transmembrane</keyword>
<comment type="subcellular location">
    <subcellularLocation>
        <location evidence="10">Cell inner membrane</location>
    </subcellularLocation>
    <subcellularLocation>
        <location evidence="2">Cell membrane</location>
        <topology evidence="2">Single-pass membrane protein</topology>
    </subcellularLocation>
</comment>
<evidence type="ECO:0000256" key="7">
    <source>
        <dbReference type="ARBA" id="ARBA00022779"/>
    </source>
</evidence>
<comment type="similarity">
    <text evidence="3 10">Belongs to the FliL family.</text>
</comment>
<keyword evidence="12" id="KW-1185">Reference proteome</keyword>
<dbReference type="Pfam" id="PF03748">
    <property type="entry name" value="FliL"/>
    <property type="match status" value="1"/>
</dbReference>
<evidence type="ECO:0000256" key="10">
    <source>
        <dbReference type="RuleBase" id="RU364125"/>
    </source>
</evidence>
<keyword evidence="9 10" id="KW-0472">Membrane</keyword>
<dbReference type="InterPro" id="IPR005503">
    <property type="entry name" value="FliL"/>
</dbReference>
<keyword evidence="11" id="KW-0282">Flagellum</keyword>
<evidence type="ECO:0000256" key="9">
    <source>
        <dbReference type="ARBA" id="ARBA00023136"/>
    </source>
</evidence>
<evidence type="ECO:0000313" key="11">
    <source>
        <dbReference type="EMBL" id="QQD19736.1"/>
    </source>
</evidence>
<keyword evidence="10" id="KW-0997">Cell inner membrane</keyword>
<proteinExistence type="inferred from homology"/>
<dbReference type="PANTHER" id="PTHR35091:SF2">
    <property type="entry name" value="FLAGELLAR PROTEIN FLIL"/>
    <property type="match status" value="1"/>
</dbReference>
<dbReference type="PANTHER" id="PTHR35091">
    <property type="entry name" value="FLAGELLAR PROTEIN FLIL"/>
    <property type="match status" value="1"/>
</dbReference>
<evidence type="ECO:0000256" key="8">
    <source>
        <dbReference type="ARBA" id="ARBA00022989"/>
    </source>
</evidence>
<evidence type="ECO:0000256" key="1">
    <source>
        <dbReference type="ARBA" id="ARBA00002254"/>
    </source>
</evidence>
<dbReference type="GO" id="GO:0009425">
    <property type="term" value="C:bacterial-type flagellum basal body"/>
    <property type="evidence" value="ECO:0007669"/>
    <property type="project" value="InterPro"/>
</dbReference>
<dbReference type="Proteomes" id="UP000596063">
    <property type="component" value="Chromosome"/>
</dbReference>
<sequence length="152" mass="16990">MKTKIILIIAVVLLVAGAAGATWWFTRPAPEAAVAEGDQAPAPAEVEKPLYIALEPNFVVNLQNERSMRFLMVEVQLMTRKEPVITAVEEFEPRLRHELIMLFSKQTRDAVSSAESRDALISETLDTVNRVLTEERGKGGVEAVYFTKFVMQ</sequence>
<dbReference type="RefSeq" id="WP_198571220.1">
    <property type="nucleotide sequence ID" value="NZ_CP066167.1"/>
</dbReference>
<evidence type="ECO:0000256" key="3">
    <source>
        <dbReference type="ARBA" id="ARBA00008281"/>
    </source>
</evidence>
<keyword evidence="11" id="KW-0969">Cilium</keyword>
<gene>
    <name evidence="11" type="ORF">I6N98_07810</name>
</gene>
<protein>
    <recommendedName>
        <fullName evidence="10">Flagellar protein FliL</fullName>
    </recommendedName>
</protein>
<keyword evidence="8" id="KW-1133">Transmembrane helix</keyword>
<dbReference type="KEGG" id="snan:I6N98_07810"/>
<keyword evidence="11" id="KW-0966">Cell projection</keyword>
<keyword evidence="7 10" id="KW-0283">Flagellar rotation</keyword>
<keyword evidence="4" id="KW-1003">Cell membrane</keyword>
<dbReference type="AlphaFoldDB" id="A0A7T4R3D3"/>
<evidence type="ECO:0000313" key="12">
    <source>
        <dbReference type="Proteomes" id="UP000596063"/>
    </source>
</evidence>
<dbReference type="EMBL" id="CP066167">
    <property type="protein sequence ID" value="QQD19736.1"/>
    <property type="molecule type" value="Genomic_DNA"/>
</dbReference>
<keyword evidence="5 10" id="KW-0145">Chemotaxis</keyword>
<evidence type="ECO:0000256" key="4">
    <source>
        <dbReference type="ARBA" id="ARBA00022475"/>
    </source>
</evidence>
<comment type="function">
    <text evidence="1 10">Controls the rotational direction of flagella during chemotaxis.</text>
</comment>
<evidence type="ECO:0000256" key="6">
    <source>
        <dbReference type="ARBA" id="ARBA00022692"/>
    </source>
</evidence>
<evidence type="ECO:0000256" key="5">
    <source>
        <dbReference type="ARBA" id="ARBA00022500"/>
    </source>
</evidence>